<dbReference type="InterPro" id="IPR003615">
    <property type="entry name" value="HNH_nuc"/>
</dbReference>
<accession>A0ABW6RS60</accession>
<dbReference type="EMBL" id="JBIAQY010000001">
    <property type="protein sequence ID" value="MFF3566844.1"/>
    <property type="molecule type" value="Genomic_DNA"/>
</dbReference>
<gene>
    <name evidence="2" type="ORF">ACFYXQ_03585</name>
</gene>
<dbReference type="CDD" id="cd00085">
    <property type="entry name" value="HNHc"/>
    <property type="match status" value="1"/>
</dbReference>
<keyword evidence="2" id="KW-0378">Hydrolase</keyword>
<protein>
    <submittedName>
        <fullName evidence="2">HNH endonuclease</fullName>
    </submittedName>
</protein>
<keyword evidence="2" id="KW-0540">Nuclease</keyword>
<dbReference type="PANTHER" id="PTHR33877">
    <property type="entry name" value="SLL1193 PROTEIN"/>
    <property type="match status" value="1"/>
</dbReference>
<dbReference type="Gene3D" id="1.10.30.50">
    <property type="match status" value="1"/>
</dbReference>
<evidence type="ECO:0000313" key="2">
    <source>
        <dbReference type="EMBL" id="MFF3566844.1"/>
    </source>
</evidence>
<reference evidence="2 3" key="1">
    <citation type="submission" date="2024-10" db="EMBL/GenBank/DDBJ databases">
        <title>The Natural Products Discovery Center: Release of the First 8490 Sequenced Strains for Exploring Actinobacteria Biosynthetic Diversity.</title>
        <authorList>
            <person name="Kalkreuter E."/>
            <person name="Kautsar S.A."/>
            <person name="Yang D."/>
            <person name="Bader C.D."/>
            <person name="Teijaro C.N."/>
            <person name="Fluegel L."/>
            <person name="Davis C.M."/>
            <person name="Simpson J.R."/>
            <person name="Lauterbach L."/>
            <person name="Steele A.D."/>
            <person name="Gui C."/>
            <person name="Meng S."/>
            <person name="Li G."/>
            <person name="Viehrig K."/>
            <person name="Ye F."/>
            <person name="Su P."/>
            <person name="Kiefer A.F."/>
            <person name="Nichols A."/>
            <person name="Cepeda A.J."/>
            <person name="Yan W."/>
            <person name="Fan B."/>
            <person name="Jiang Y."/>
            <person name="Adhikari A."/>
            <person name="Zheng C.-J."/>
            <person name="Schuster L."/>
            <person name="Cowan T.M."/>
            <person name="Smanski M.J."/>
            <person name="Chevrette M.G."/>
            <person name="De Carvalho L.P.S."/>
            <person name="Shen B."/>
        </authorList>
    </citation>
    <scope>NUCLEOTIDE SEQUENCE [LARGE SCALE GENOMIC DNA]</scope>
    <source>
        <strain evidence="2 3">NPDC002593</strain>
    </source>
</reference>
<name>A0ABW6RS60_9NOCA</name>
<dbReference type="InterPro" id="IPR052892">
    <property type="entry name" value="NA-targeting_endonuclease"/>
</dbReference>
<sequence length="311" mass="34644">MAAVAAVVLGTWGLVLLIRHIRMTRYFASEEFLAHKAAIAAFVAEHNELAQYVGEISGRGTFALGGSVSGAQAHLATFQNTSRHKYRRDRNIATYQTPFVHNCSLQVVRNASADPIKYVMKYFNIKATETDLAEVENLGDGIVRLEDAITNLQQRETSITQSVNPPKFIIKHYAEEFMKHVGVALSPITVPYPVYMFEYVSAGGNSSQRTTLTLNRETIDAMIETMSAKIKFRKSVAGQRALMTSHLRTTIKARDNYTCRYCSISLAAEPHLLLEVDHIMPVSKGGLTTPENLQTLCWRCNRTKSNKVIAS</sequence>
<dbReference type="Proteomes" id="UP001601992">
    <property type="component" value="Unassembled WGS sequence"/>
</dbReference>
<organism evidence="2 3">
    <name type="scientific">Nocardia jiangxiensis</name>
    <dbReference type="NCBI Taxonomy" id="282685"/>
    <lineage>
        <taxon>Bacteria</taxon>
        <taxon>Bacillati</taxon>
        <taxon>Actinomycetota</taxon>
        <taxon>Actinomycetes</taxon>
        <taxon>Mycobacteriales</taxon>
        <taxon>Nocardiaceae</taxon>
        <taxon>Nocardia</taxon>
    </lineage>
</organism>
<dbReference type="SMART" id="SM00507">
    <property type="entry name" value="HNHc"/>
    <property type="match status" value="1"/>
</dbReference>
<feature type="domain" description="HNH nuclease" evidence="1">
    <location>
        <begin position="246"/>
        <end position="302"/>
    </location>
</feature>
<keyword evidence="3" id="KW-1185">Reference proteome</keyword>
<dbReference type="GO" id="GO:0004519">
    <property type="term" value="F:endonuclease activity"/>
    <property type="evidence" value="ECO:0007669"/>
    <property type="project" value="UniProtKB-KW"/>
</dbReference>
<dbReference type="RefSeq" id="WP_387402633.1">
    <property type="nucleotide sequence ID" value="NZ_JBIAQY010000001.1"/>
</dbReference>
<dbReference type="PANTHER" id="PTHR33877:SF1">
    <property type="entry name" value="TYPE IV METHYL-DIRECTED RESTRICTION ENZYME ECOKMCRA"/>
    <property type="match status" value="1"/>
</dbReference>
<keyword evidence="2" id="KW-0255">Endonuclease</keyword>
<comment type="caution">
    <text evidence="2">The sequence shown here is derived from an EMBL/GenBank/DDBJ whole genome shotgun (WGS) entry which is preliminary data.</text>
</comment>
<dbReference type="InterPro" id="IPR002711">
    <property type="entry name" value="HNH"/>
</dbReference>
<evidence type="ECO:0000259" key="1">
    <source>
        <dbReference type="SMART" id="SM00507"/>
    </source>
</evidence>
<proteinExistence type="predicted"/>
<dbReference type="Pfam" id="PF01844">
    <property type="entry name" value="HNH"/>
    <property type="match status" value="1"/>
</dbReference>
<evidence type="ECO:0000313" key="3">
    <source>
        <dbReference type="Proteomes" id="UP001601992"/>
    </source>
</evidence>